<dbReference type="EMBL" id="JBHRXJ010000005">
    <property type="protein sequence ID" value="MFC3528233.1"/>
    <property type="molecule type" value="Genomic_DNA"/>
</dbReference>
<evidence type="ECO:0000259" key="1">
    <source>
        <dbReference type="Pfam" id="PF03358"/>
    </source>
</evidence>
<dbReference type="InterPro" id="IPR029039">
    <property type="entry name" value="Flavoprotein-like_sf"/>
</dbReference>
<accession>A0ABV7R2B1</accession>
<dbReference type="InterPro" id="IPR005025">
    <property type="entry name" value="FMN_Rdtase-like_dom"/>
</dbReference>
<dbReference type="Pfam" id="PF03358">
    <property type="entry name" value="FMN_red"/>
    <property type="match status" value="1"/>
</dbReference>
<proteinExistence type="predicted"/>
<dbReference type="Proteomes" id="UP001595721">
    <property type="component" value="Unassembled WGS sequence"/>
</dbReference>
<dbReference type="PANTHER" id="PTHR30543:SF21">
    <property type="entry name" value="NAD(P)H-DEPENDENT FMN REDUCTASE LOT6"/>
    <property type="match status" value="1"/>
</dbReference>
<dbReference type="SUPFAM" id="SSF52218">
    <property type="entry name" value="Flavoproteins"/>
    <property type="match status" value="1"/>
</dbReference>
<reference evidence="3" key="1">
    <citation type="journal article" date="2019" name="Int. J. Syst. Evol. Microbiol.">
        <title>The Global Catalogue of Microorganisms (GCM) 10K type strain sequencing project: providing services to taxonomists for standard genome sequencing and annotation.</title>
        <authorList>
            <consortium name="The Broad Institute Genomics Platform"/>
            <consortium name="The Broad Institute Genome Sequencing Center for Infectious Disease"/>
            <person name="Wu L."/>
            <person name="Ma J."/>
        </authorList>
    </citation>
    <scope>NUCLEOTIDE SEQUENCE [LARGE SCALE GENOMIC DNA]</scope>
    <source>
        <strain evidence="3">KCTC 42899</strain>
    </source>
</reference>
<dbReference type="GO" id="GO:0016491">
    <property type="term" value="F:oxidoreductase activity"/>
    <property type="evidence" value="ECO:0007669"/>
    <property type="project" value="UniProtKB-KW"/>
</dbReference>
<keyword evidence="3" id="KW-1185">Reference proteome</keyword>
<gene>
    <name evidence="2" type="ORF">ACFOMH_08590</name>
</gene>
<dbReference type="PANTHER" id="PTHR30543">
    <property type="entry name" value="CHROMATE REDUCTASE"/>
    <property type="match status" value="1"/>
</dbReference>
<sequence length="182" mass="20229">MAKNVAVMIGSLRRESINRKLTAVLEKLAGDRLQFHELHIGDLPHYNDDLWDNIPEPVARFKDRLDHSDAVLAVTPEYNRGYPGVIKNAIDWGTRPYGQNSWARMPAAITGTSPGAVGTAVAQSRLRSDMLNAGCMVMAIPEAYIQWKPEIYAPDGSVEDEGTRKFLQGFVDAFVSWIDTRG</sequence>
<evidence type="ECO:0000313" key="3">
    <source>
        <dbReference type="Proteomes" id="UP001595721"/>
    </source>
</evidence>
<keyword evidence="2" id="KW-0560">Oxidoreductase</keyword>
<comment type="caution">
    <text evidence="2">The sequence shown here is derived from an EMBL/GenBank/DDBJ whole genome shotgun (WGS) entry which is preliminary data.</text>
</comment>
<protein>
    <submittedName>
        <fullName evidence="2">NADPH-dependent FMN reductase</fullName>
        <ecNumber evidence="2">1.-.-.-</ecNumber>
    </submittedName>
</protein>
<dbReference type="Gene3D" id="3.40.50.360">
    <property type="match status" value="1"/>
</dbReference>
<name>A0ABV7R2B1_9RHOB</name>
<dbReference type="EC" id="1.-.-.-" evidence="2"/>
<dbReference type="InterPro" id="IPR050712">
    <property type="entry name" value="NAD(P)H-dep_reductase"/>
</dbReference>
<evidence type="ECO:0000313" key="2">
    <source>
        <dbReference type="EMBL" id="MFC3528233.1"/>
    </source>
</evidence>
<feature type="domain" description="NADPH-dependent FMN reductase-like" evidence="1">
    <location>
        <begin position="4"/>
        <end position="141"/>
    </location>
</feature>
<dbReference type="RefSeq" id="WP_374426547.1">
    <property type="nucleotide sequence ID" value="NZ_JBHRXJ010000005.1"/>
</dbReference>
<organism evidence="2 3">
    <name type="scientific">Paracoccus mangrovi</name>
    <dbReference type="NCBI Taxonomy" id="1715645"/>
    <lineage>
        <taxon>Bacteria</taxon>
        <taxon>Pseudomonadati</taxon>
        <taxon>Pseudomonadota</taxon>
        <taxon>Alphaproteobacteria</taxon>
        <taxon>Rhodobacterales</taxon>
        <taxon>Paracoccaceae</taxon>
        <taxon>Paracoccus</taxon>
    </lineage>
</organism>